<evidence type="ECO:0000313" key="1">
    <source>
        <dbReference type="EMBL" id="MFC3833081.1"/>
    </source>
</evidence>
<name>A0ABV7Z9V3_9DEIO</name>
<dbReference type="EMBL" id="JBHRZG010000010">
    <property type="protein sequence ID" value="MFC3833081.1"/>
    <property type="molecule type" value="Genomic_DNA"/>
</dbReference>
<organism evidence="1 2">
    <name type="scientific">Deinococcus rufus</name>
    <dbReference type="NCBI Taxonomy" id="2136097"/>
    <lineage>
        <taxon>Bacteria</taxon>
        <taxon>Thermotogati</taxon>
        <taxon>Deinococcota</taxon>
        <taxon>Deinococci</taxon>
        <taxon>Deinococcales</taxon>
        <taxon>Deinococcaceae</taxon>
        <taxon>Deinococcus</taxon>
    </lineage>
</organism>
<sequence length="74" mass="8645">MDTIIPQLSFDGIIYPTRIIKAYDWNKDKWWKAFGNLTTRYKEFIEVTVHWGSDGKKTVDSVYGEDALTITEIN</sequence>
<dbReference type="Proteomes" id="UP001595803">
    <property type="component" value="Unassembled WGS sequence"/>
</dbReference>
<accession>A0ABV7Z9V3</accession>
<gene>
    <name evidence="1" type="ORF">ACFOSB_09455</name>
</gene>
<protein>
    <submittedName>
        <fullName evidence="1">Uncharacterized protein</fullName>
    </submittedName>
</protein>
<dbReference type="RefSeq" id="WP_322472535.1">
    <property type="nucleotide sequence ID" value="NZ_JBHRZG010000010.1"/>
</dbReference>
<proteinExistence type="predicted"/>
<evidence type="ECO:0000313" key="2">
    <source>
        <dbReference type="Proteomes" id="UP001595803"/>
    </source>
</evidence>
<keyword evidence="2" id="KW-1185">Reference proteome</keyword>
<reference evidence="2" key="1">
    <citation type="journal article" date="2019" name="Int. J. Syst. Evol. Microbiol.">
        <title>The Global Catalogue of Microorganisms (GCM) 10K type strain sequencing project: providing services to taxonomists for standard genome sequencing and annotation.</title>
        <authorList>
            <consortium name="The Broad Institute Genomics Platform"/>
            <consortium name="The Broad Institute Genome Sequencing Center for Infectious Disease"/>
            <person name="Wu L."/>
            <person name="Ma J."/>
        </authorList>
    </citation>
    <scope>NUCLEOTIDE SEQUENCE [LARGE SCALE GENOMIC DNA]</scope>
    <source>
        <strain evidence="2">CCTCC AB 2017081</strain>
    </source>
</reference>
<comment type="caution">
    <text evidence="1">The sequence shown here is derived from an EMBL/GenBank/DDBJ whole genome shotgun (WGS) entry which is preliminary data.</text>
</comment>